<reference evidence="4" key="1">
    <citation type="submission" date="2016-04" db="EMBL/GenBank/DDBJ databases">
        <authorList>
            <person name="Evans L.H."/>
            <person name="Alamgir A."/>
            <person name="Owens N."/>
            <person name="Weber N.D."/>
            <person name="Virtaneva K."/>
            <person name="Barbian K."/>
            <person name="Babar A."/>
            <person name="Rosenke K."/>
        </authorList>
    </citation>
    <scope>NUCLEOTIDE SEQUENCE [LARGE SCALE GENOMIC DNA]</scope>
    <source>
        <strain evidence="4">CBS 101.48</strain>
    </source>
</reference>
<evidence type="ECO:0000256" key="3">
    <source>
        <dbReference type="SAM" id="SignalP"/>
    </source>
</evidence>
<dbReference type="Proteomes" id="UP000078561">
    <property type="component" value="Unassembled WGS sequence"/>
</dbReference>
<sequence>MLPSLSLFTTALFLTSSALLAQAGKGIDVSALTSASSFSCLKGKGYTRAVVRGYMEAWGNNPGGKVDPNLLQNYNNAKSAGLAVDMYMFPCTGRSTCKSAATQVNELVSFMNAHKMQIGTIWFDVEVDSQANNWPSVAANKQTLTAFKNAWNGSKLNWGVYGSASQWTSITGGTTWVMDASKPLWYAHYDNSASFGDFRGFGGWTKPTMKQYAGDTSLCSARVDLNYFA</sequence>
<dbReference type="Pfam" id="PF01183">
    <property type="entry name" value="Glyco_hydro_25"/>
    <property type="match status" value="1"/>
</dbReference>
<dbReference type="InParanoid" id="A0A163JXD2"/>
<dbReference type="OrthoDB" id="2251794at2759"/>
<dbReference type="PANTHER" id="PTHR23208:SF36">
    <property type="entry name" value="LYSOZYME-RELATED"/>
    <property type="match status" value="1"/>
</dbReference>
<dbReference type="STRING" id="4829.A0A163JXD2"/>
<dbReference type="EMBL" id="LT554349">
    <property type="protein sequence ID" value="SAM04025.1"/>
    <property type="molecule type" value="Genomic_DNA"/>
</dbReference>
<dbReference type="InterPro" id="IPR002053">
    <property type="entry name" value="Glyco_hydro_25"/>
</dbReference>
<name>A0A163JXD2_ABSGL</name>
<dbReference type="PANTHER" id="PTHR23208">
    <property type="entry name" value="LYSOZYME PROTEIN"/>
    <property type="match status" value="1"/>
</dbReference>
<dbReference type="GO" id="GO:0016998">
    <property type="term" value="P:cell wall macromolecule catabolic process"/>
    <property type="evidence" value="ECO:0007669"/>
    <property type="project" value="InterPro"/>
</dbReference>
<feature type="chain" id="PRO_5007843711" evidence="3">
    <location>
        <begin position="24"/>
        <end position="229"/>
    </location>
</feature>
<keyword evidence="2 3" id="KW-0732">Signal</keyword>
<evidence type="ECO:0000256" key="1">
    <source>
        <dbReference type="ARBA" id="ARBA00010646"/>
    </source>
</evidence>
<comment type="similarity">
    <text evidence="1">Belongs to the glycosyl hydrolase 25 family.</text>
</comment>
<proteinExistence type="inferred from homology"/>
<dbReference type="InterPro" id="IPR017853">
    <property type="entry name" value="GH"/>
</dbReference>
<dbReference type="InterPro" id="IPR051595">
    <property type="entry name" value="GH25_Enzymes"/>
</dbReference>
<organism evidence="4">
    <name type="scientific">Absidia glauca</name>
    <name type="common">Pin mould</name>
    <dbReference type="NCBI Taxonomy" id="4829"/>
    <lineage>
        <taxon>Eukaryota</taxon>
        <taxon>Fungi</taxon>
        <taxon>Fungi incertae sedis</taxon>
        <taxon>Mucoromycota</taxon>
        <taxon>Mucoromycotina</taxon>
        <taxon>Mucoromycetes</taxon>
        <taxon>Mucorales</taxon>
        <taxon>Cunninghamellaceae</taxon>
        <taxon>Absidia</taxon>
    </lineage>
</organism>
<evidence type="ECO:0000313" key="5">
    <source>
        <dbReference type="Proteomes" id="UP000078561"/>
    </source>
</evidence>
<evidence type="ECO:0000256" key="2">
    <source>
        <dbReference type="ARBA" id="ARBA00022729"/>
    </source>
</evidence>
<accession>A0A163JXD2</accession>
<evidence type="ECO:0000313" key="4">
    <source>
        <dbReference type="EMBL" id="SAM04025.1"/>
    </source>
</evidence>
<dbReference type="GO" id="GO:0007165">
    <property type="term" value="P:signal transduction"/>
    <property type="evidence" value="ECO:0007669"/>
    <property type="project" value="TreeGrafter"/>
</dbReference>
<gene>
    <name evidence="4" type="primary">ABSGL_09885.1 scaffold 11783</name>
</gene>
<dbReference type="CDD" id="cd06416">
    <property type="entry name" value="GH25_Lys1-like"/>
    <property type="match status" value="1"/>
</dbReference>
<dbReference type="PROSITE" id="PS51904">
    <property type="entry name" value="GLYCOSYL_HYDROL_F25_2"/>
    <property type="match status" value="1"/>
</dbReference>
<keyword evidence="5" id="KW-1185">Reference proteome</keyword>
<dbReference type="SUPFAM" id="SSF51445">
    <property type="entry name" value="(Trans)glycosidases"/>
    <property type="match status" value="1"/>
</dbReference>
<protein>
    <submittedName>
        <fullName evidence="4">Uncharacterized protein</fullName>
    </submittedName>
</protein>
<dbReference type="AlphaFoldDB" id="A0A163JXD2"/>
<dbReference type="Gene3D" id="3.20.20.80">
    <property type="entry name" value="Glycosidases"/>
    <property type="match status" value="1"/>
</dbReference>
<feature type="signal peptide" evidence="3">
    <location>
        <begin position="1"/>
        <end position="23"/>
    </location>
</feature>
<dbReference type="GO" id="GO:0009253">
    <property type="term" value="P:peptidoglycan catabolic process"/>
    <property type="evidence" value="ECO:0007669"/>
    <property type="project" value="InterPro"/>
</dbReference>
<dbReference type="GO" id="GO:0003796">
    <property type="term" value="F:lysozyme activity"/>
    <property type="evidence" value="ECO:0007669"/>
    <property type="project" value="InterPro"/>
</dbReference>
<dbReference type="OMA" id="YANGNQW"/>